<gene>
    <name evidence="2" type="ORF">A0U89_16410</name>
</gene>
<evidence type="ECO:0000313" key="2">
    <source>
        <dbReference type="EMBL" id="AOX18879.1"/>
    </source>
</evidence>
<dbReference type="PANTHER" id="PTHR37844">
    <property type="entry name" value="SER/THR PROTEIN PHOSPHATASE SUPERFAMILY (AFU_ORTHOLOGUE AFUA_1G14840)"/>
    <property type="match status" value="1"/>
</dbReference>
<accession>A0A1D8UZ21</accession>
<sequence length="164" mass="17382">MGHNAGTLHGAAEAGREGCGRHRARRRGGGIAGMRFIGATLWAGRPAFRIASEALADDRRGRPEPFRAGNITHGDEAGLHAAQRLRIAALLEQTLDDLPVMVVTHHAPLTDRVPPGLRTHPGAGLFASDLSALMTGKRIALWVHGHIHAGEGRVHDSGTCIVTL</sequence>
<dbReference type="Proteomes" id="UP000179145">
    <property type="component" value="Plasmid pKB14400_4"/>
</dbReference>
<dbReference type="KEGG" id="kba:A0U89_16410"/>
<dbReference type="EMBL" id="CP014678">
    <property type="protein sequence ID" value="AOX18879.1"/>
    <property type="molecule type" value="Genomic_DNA"/>
</dbReference>
<dbReference type="InterPro" id="IPR029052">
    <property type="entry name" value="Metallo-depent_PP-like"/>
</dbReference>
<keyword evidence="2" id="KW-0614">Plasmid</keyword>
<dbReference type="PANTHER" id="PTHR37844:SF2">
    <property type="entry name" value="SER_THR PROTEIN PHOSPHATASE SUPERFAMILY (AFU_ORTHOLOGUE AFUA_1G14840)"/>
    <property type="match status" value="1"/>
</dbReference>
<protein>
    <recommendedName>
        <fullName evidence="4">Calcineurin-like phosphoesterase domain-containing protein</fullName>
    </recommendedName>
</protein>
<name>A0A1D8UZ21_9PROT</name>
<evidence type="ECO:0000256" key="1">
    <source>
        <dbReference type="SAM" id="MobiDB-lite"/>
    </source>
</evidence>
<dbReference type="AlphaFoldDB" id="A0A1D8UZ21"/>
<evidence type="ECO:0000313" key="3">
    <source>
        <dbReference type="Proteomes" id="UP000179145"/>
    </source>
</evidence>
<feature type="region of interest" description="Disordered" evidence="1">
    <location>
        <begin position="1"/>
        <end position="25"/>
    </location>
</feature>
<dbReference type="SUPFAM" id="SSF56300">
    <property type="entry name" value="Metallo-dependent phosphatases"/>
    <property type="match status" value="1"/>
</dbReference>
<organism evidence="2 3">
    <name type="scientific">Kozakia baliensis</name>
    <dbReference type="NCBI Taxonomy" id="153496"/>
    <lineage>
        <taxon>Bacteria</taxon>
        <taxon>Pseudomonadati</taxon>
        <taxon>Pseudomonadota</taxon>
        <taxon>Alphaproteobacteria</taxon>
        <taxon>Acetobacterales</taxon>
        <taxon>Acetobacteraceae</taxon>
        <taxon>Kozakia</taxon>
    </lineage>
</organism>
<proteinExistence type="predicted"/>
<keyword evidence="3" id="KW-1185">Reference proteome</keyword>
<reference evidence="2 3" key="1">
    <citation type="journal article" date="2016" name="Microb. Cell Fact.">
        <title>Dissection of exopolysaccharide biosynthesis in Kozakia baliensis.</title>
        <authorList>
            <person name="Brandt J.U."/>
            <person name="Jakob F."/>
            <person name="Behr J."/>
            <person name="Geissler A.J."/>
            <person name="Vogel R.F."/>
        </authorList>
    </citation>
    <scope>NUCLEOTIDE SEQUENCE [LARGE SCALE GENOMIC DNA]</scope>
    <source>
        <strain evidence="2 3">DSM 14400</strain>
        <plasmid evidence="3">Plasmid pkb14400_4</plasmid>
    </source>
</reference>
<evidence type="ECO:0008006" key="4">
    <source>
        <dbReference type="Google" id="ProtNLM"/>
    </source>
</evidence>
<geneLocation type="plasmid" evidence="3">
    <name>pkb14400_4</name>
</geneLocation>